<keyword evidence="3" id="KW-0949">S-adenosyl-L-methionine</keyword>
<evidence type="ECO:0000256" key="1">
    <source>
        <dbReference type="ARBA" id="ARBA00022603"/>
    </source>
</evidence>
<evidence type="ECO:0000313" key="6">
    <source>
        <dbReference type="Proteomes" id="UP000800036"/>
    </source>
</evidence>
<dbReference type="PANTHER" id="PTHR43712:SF16">
    <property type="entry name" value="O-METHYLTRANSFERASE ELCB"/>
    <property type="match status" value="1"/>
</dbReference>
<evidence type="ECO:0000256" key="3">
    <source>
        <dbReference type="ARBA" id="ARBA00022691"/>
    </source>
</evidence>
<organism evidence="5 6">
    <name type="scientific">Bimuria novae-zelandiae CBS 107.79</name>
    <dbReference type="NCBI Taxonomy" id="1447943"/>
    <lineage>
        <taxon>Eukaryota</taxon>
        <taxon>Fungi</taxon>
        <taxon>Dikarya</taxon>
        <taxon>Ascomycota</taxon>
        <taxon>Pezizomycotina</taxon>
        <taxon>Dothideomycetes</taxon>
        <taxon>Pleosporomycetidae</taxon>
        <taxon>Pleosporales</taxon>
        <taxon>Massarineae</taxon>
        <taxon>Didymosphaeriaceae</taxon>
        <taxon>Bimuria</taxon>
    </lineage>
</organism>
<evidence type="ECO:0000313" key="5">
    <source>
        <dbReference type="EMBL" id="KAF1975876.1"/>
    </source>
</evidence>
<reference evidence="5" key="1">
    <citation type="journal article" date="2020" name="Stud. Mycol.">
        <title>101 Dothideomycetes genomes: a test case for predicting lifestyles and emergence of pathogens.</title>
        <authorList>
            <person name="Haridas S."/>
            <person name="Albert R."/>
            <person name="Binder M."/>
            <person name="Bloem J."/>
            <person name="Labutti K."/>
            <person name="Salamov A."/>
            <person name="Andreopoulos B."/>
            <person name="Baker S."/>
            <person name="Barry K."/>
            <person name="Bills G."/>
            <person name="Bluhm B."/>
            <person name="Cannon C."/>
            <person name="Castanera R."/>
            <person name="Culley D."/>
            <person name="Daum C."/>
            <person name="Ezra D."/>
            <person name="Gonzalez J."/>
            <person name="Henrissat B."/>
            <person name="Kuo A."/>
            <person name="Liang C."/>
            <person name="Lipzen A."/>
            <person name="Lutzoni F."/>
            <person name="Magnuson J."/>
            <person name="Mondo S."/>
            <person name="Nolan M."/>
            <person name="Ohm R."/>
            <person name="Pangilinan J."/>
            <person name="Park H.-J."/>
            <person name="Ramirez L."/>
            <person name="Alfaro M."/>
            <person name="Sun H."/>
            <person name="Tritt A."/>
            <person name="Yoshinaga Y."/>
            <person name="Zwiers L.-H."/>
            <person name="Turgeon B."/>
            <person name="Goodwin S."/>
            <person name="Spatafora J."/>
            <person name="Crous P."/>
            <person name="Grigoriev I."/>
        </authorList>
    </citation>
    <scope>NUCLEOTIDE SEQUENCE</scope>
    <source>
        <strain evidence="5">CBS 107.79</strain>
    </source>
</reference>
<dbReference type="PANTHER" id="PTHR43712">
    <property type="entry name" value="PUTATIVE (AFU_ORTHOLOGUE AFUA_4G14580)-RELATED"/>
    <property type="match status" value="1"/>
</dbReference>
<feature type="domain" description="O-methyltransferase C-terminal" evidence="4">
    <location>
        <begin position="30"/>
        <end position="160"/>
    </location>
</feature>
<dbReference type="SUPFAM" id="SSF53335">
    <property type="entry name" value="S-adenosyl-L-methionine-dependent methyltransferases"/>
    <property type="match status" value="1"/>
</dbReference>
<dbReference type="GO" id="GO:0008171">
    <property type="term" value="F:O-methyltransferase activity"/>
    <property type="evidence" value="ECO:0007669"/>
    <property type="project" value="InterPro"/>
</dbReference>
<evidence type="ECO:0000256" key="2">
    <source>
        <dbReference type="ARBA" id="ARBA00022679"/>
    </source>
</evidence>
<dbReference type="InterPro" id="IPR016461">
    <property type="entry name" value="COMT-like"/>
</dbReference>
<protein>
    <submittedName>
        <fullName evidence="5">S-adenosyl-L-methionine-dependent methyltransferase</fullName>
    </submittedName>
</protein>
<keyword evidence="6" id="KW-1185">Reference proteome</keyword>
<accession>A0A6A5VLI1</accession>
<dbReference type="Proteomes" id="UP000800036">
    <property type="component" value="Unassembled WGS sequence"/>
</dbReference>
<dbReference type="OrthoDB" id="1606438at2759"/>
<dbReference type="Pfam" id="PF00891">
    <property type="entry name" value="Methyltransf_2"/>
    <property type="match status" value="1"/>
</dbReference>
<keyword evidence="2 5" id="KW-0808">Transferase</keyword>
<name>A0A6A5VLI1_9PLEO</name>
<proteinExistence type="predicted"/>
<gene>
    <name evidence="5" type="ORF">BU23DRAFT_579063</name>
</gene>
<dbReference type="GO" id="GO:0032259">
    <property type="term" value="P:methylation"/>
    <property type="evidence" value="ECO:0007669"/>
    <property type="project" value="UniProtKB-KW"/>
</dbReference>
<dbReference type="InterPro" id="IPR001077">
    <property type="entry name" value="COMT_C"/>
</dbReference>
<dbReference type="InterPro" id="IPR029063">
    <property type="entry name" value="SAM-dependent_MTases_sf"/>
</dbReference>
<dbReference type="Gene3D" id="3.40.50.150">
    <property type="entry name" value="Vaccinia Virus protein VP39"/>
    <property type="match status" value="1"/>
</dbReference>
<keyword evidence="1 5" id="KW-0489">Methyltransferase</keyword>
<dbReference type="AlphaFoldDB" id="A0A6A5VLI1"/>
<dbReference type="PROSITE" id="PS51683">
    <property type="entry name" value="SAM_OMT_II"/>
    <property type="match status" value="1"/>
</dbReference>
<sequence length="188" mass="21503">MGWFNSGPGLEPTGLTLVETPDSLARQSLAIARRHGSVRFIVQDRPETIADGIKRLRSESKDQITFTEHDFFEAQPIVVDVYLFRWILHDWSDTYAIKILRALIPVLKKNAKVILNEFVLPPPGVASAFTNKILRTMDLSMLELHNGKEREVDDWTKLLEFCDARFQFDGVIRLPESRLGIVHTTWTA</sequence>
<dbReference type="EMBL" id="ML976669">
    <property type="protein sequence ID" value="KAF1975876.1"/>
    <property type="molecule type" value="Genomic_DNA"/>
</dbReference>
<evidence type="ECO:0000259" key="4">
    <source>
        <dbReference type="Pfam" id="PF00891"/>
    </source>
</evidence>